<dbReference type="Pfam" id="PF06898">
    <property type="entry name" value="YqfD"/>
    <property type="match status" value="1"/>
</dbReference>
<dbReference type="RefSeq" id="WP_002853526.1">
    <property type="nucleotide sequence ID" value="NZ_ADKM02000135.1"/>
</dbReference>
<dbReference type="Proteomes" id="UP000004259">
    <property type="component" value="Unassembled WGS sequence"/>
</dbReference>
<keyword evidence="1" id="KW-0472">Membrane</keyword>
<name>E9SI01_RUMAL</name>
<keyword evidence="1" id="KW-0812">Transmembrane</keyword>
<sequence>MTLGSIEYVITGDSFAKLFRMLTREGLVYSDMKQLSGEIRICVSLEYCLRFERCCKAAGYQPKRTGVRGILRFYKKLTKHPGIIFGTILSALLIGYYSNVILRIDIDTTDTALRDRITDVLKEDGFTAGAYIPELDLVLEERSLKQKIDEAAWIGISRTGAGISVDVIEAVEAEKGFNVGMPCHLVACEDGVIEEVELLDGQLMKCIGSGVTKGDIVVSGKIVSENSEWSADGEHVTRKTRYVRSIGKVRGSFTRTVEFEQPFDTEVKSLTGTEKKLHFINIFSAQIPMFAKVPDGWYETEYEKQDFPEIGGFRLPFGHTEICLREFDMRSQLLNEEEAFALAEKSAYRYEQNFLKNYELKNKNCRKEVNKDSVRLTVTYELYGEICKESDFFIPAYILPTDENSQEKKCAR</sequence>
<dbReference type="AlphaFoldDB" id="E9SI01"/>
<feature type="transmembrane region" description="Helical" evidence="1">
    <location>
        <begin position="82"/>
        <end position="102"/>
    </location>
</feature>
<gene>
    <name evidence="2" type="ORF">CUS_5366</name>
</gene>
<keyword evidence="1" id="KW-1133">Transmembrane helix</keyword>
<dbReference type="InterPro" id="IPR010690">
    <property type="entry name" value="YqfD"/>
</dbReference>
<dbReference type="STRING" id="246199.CUS_5366"/>
<dbReference type="EMBL" id="ADKM02000135">
    <property type="protein sequence ID" value="EGC01066.1"/>
    <property type="molecule type" value="Genomic_DNA"/>
</dbReference>
<proteinExistence type="predicted"/>
<dbReference type="eggNOG" id="COG1589">
    <property type="taxonomic scope" value="Bacteria"/>
</dbReference>
<comment type="caution">
    <text evidence="2">The sequence shown here is derived from an EMBL/GenBank/DDBJ whole genome shotgun (WGS) entry which is preliminary data.</text>
</comment>
<evidence type="ECO:0000313" key="2">
    <source>
        <dbReference type="EMBL" id="EGC01066.1"/>
    </source>
</evidence>
<protein>
    <submittedName>
        <fullName evidence="2">Putative sporulation protein YqfD</fullName>
    </submittedName>
</protein>
<organism evidence="2 3">
    <name type="scientific">Ruminococcus albus 8</name>
    <dbReference type="NCBI Taxonomy" id="246199"/>
    <lineage>
        <taxon>Bacteria</taxon>
        <taxon>Bacillati</taxon>
        <taxon>Bacillota</taxon>
        <taxon>Clostridia</taxon>
        <taxon>Eubacteriales</taxon>
        <taxon>Oscillospiraceae</taxon>
        <taxon>Ruminococcus</taxon>
    </lineage>
</organism>
<accession>E9SI01</accession>
<reference evidence="2 3" key="1">
    <citation type="submission" date="2011-02" db="EMBL/GenBank/DDBJ databases">
        <authorList>
            <person name="Nelson K.E."/>
            <person name="Sutton G."/>
            <person name="Torralba M."/>
            <person name="Durkin S."/>
            <person name="Harkins D."/>
            <person name="Montgomery R."/>
            <person name="Ziemer C."/>
            <person name="Klaassens E."/>
            <person name="Ocuiv P."/>
            <person name="Morrison M."/>
        </authorList>
    </citation>
    <scope>NUCLEOTIDE SEQUENCE [LARGE SCALE GENOMIC DNA]</scope>
    <source>
        <strain evidence="2 3">8</strain>
    </source>
</reference>
<dbReference type="OrthoDB" id="1640349at2"/>
<evidence type="ECO:0000256" key="1">
    <source>
        <dbReference type="SAM" id="Phobius"/>
    </source>
</evidence>
<keyword evidence="3" id="KW-1185">Reference proteome</keyword>
<evidence type="ECO:0000313" key="3">
    <source>
        <dbReference type="Proteomes" id="UP000004259"/>
    </source>
</evidence>